<evidence type="ECO:0008006" key="4">
    <source>
        <dbReference type="Google" id="ProtNLM"/>
    </source>
</evidence>
<feature type="region of interest" description="Disordered" evidence="1">
    <location>
        <begin position="201"/>
        <end position="260"/>
    </location>
</feature>
<dbReference type="Proteomes" id="UP000320580">
    <property type="component" value="Chromosome"/>
</dbReference>
<name>A0A5B8JK53_9ACTN</name>
<gene>
    <name evidence="2" type="ORF">FQU76_18680</name>
</gene>
<dbReference type="RefSeq" id="WP_146481500.1">
    <property type="nucleotide sequence ID" value="NZ_CP042266.1"/>
</dbReference>
<reference evidence="2 3" key="1">
    <citation type="submission" date="2019-07" db="EMBL/GenBank/DDBJ databases">
        <authorList>
            <person name="Zhu P."/>
        </authorList>
    </citation>
    <scope>NUCLEOTIDE SEQUENCE [LARGE SCALE GENOMIC DNA]</scope>
    <source>
        <strain evidence="2 3">SSL-25</strain>
    </source>
</reference>
<accession>A0A5B8JK53</accession>
<evidence type="ECO:0000256" key="1">
    <source>
        <dbReference type="SAM" id="MobiDB-lite"/>
    </source>
</evidence>
<dbReference type="OrthoDB" id="4314991at2"/>
<protein>
    <recommendedName>
        <fullName evidence="4">Glycosyl hydrolase</fullName>
    </recommendedName>
</protein>
<dbReference type="EMBL" id="CP042266">
    <property type="protein sequence ID" value="QDY78180.1"/>
    <property type="molecule type" value="Genomic_DNA"/>
</dbReference>
<organism evidence="2 3">
    <name type="scientific">Streptomyces qinzhouensis</name>
    <dbReference type="NCBI Taxonomy" id="2599401"/>
    <lineage>
        <taxon>Bacteria</taxon>
        <taxon>Bacillati</taxon>
        <taxon>Actinomycetota</taxon>
        <taxon>Actinomycetes</taxon>
        <taxon>Kitasatosporales</taxon>
        <taxon>Streptomycetaceae</taxon>
        <taxon>Streptomyces</taxon>
    </lineage>
</organism>
<sequence>MAITSSGPDYRLEGFAPEDEIYEDSFAWVTLSDDQFVPLAAHHTGDDRHTFHLVYDRSTTWDVPGTAPYLTLHITRDQDARTFSFGYEHHPLVPLAQNWLLQGGCPPEGAVLTNADGPRPADALTTDLESLLRTNPGDRYTVLEHYNQPWDTWTLLHDAHPGSAEAPYRLFLDEVGPDRTTYTVRESAFPTREAARGWLSDTDLPLPHARTPSPAPVVSRAEAAVTRSPRTPARLAVPPNPVTTPRTATVEAARTGRGRS</sequence>
<proteinExistence type="predicted"/>
<evidence type="ECO:0000313" key="2">
    <source>
        <dbReference type="EMBL" id="QDY78180.1"/>
    </source>
</evidence>
<keyword evidence="3" id="KW-1185">Reference proteome</keyword>
<dbReference type="KEGG" id="sqz:FQU76_18680"/>
<dbReference type="AlphaFoldDB" id="A0A5B8JK53"/>
<evidence type="ECO:0000313" key="3">
    <source>
        <dbReference type="Proteomes" id="UP000320580"/>
    </source>
</evidence>